<dbReference type="FunFam" id="3.30.70.270:FF:000020">
    <property type="entry name" value="Transposon Tf2-6 polyprotein-like Protein"/>
    <property type="match status" value="1"/>
</dbReference>
<comment type="caution">
    <text evidence="1">The sequence shown here is derived from an EMBL/GenBank/DDBJ whole genome shotgun (WGS) entry which is preliminary data.</text>
</comment>
<protein>
    <submittedName>
        <fullName evidence="1">Mitochondrial protein</fullName>
    </submittedName>
</protein>
<evidence type="ECO:0000313" key="1">
    <source>
        <dbReference type="EMBL" id="RDY02602.1"/>
    </source>
</evidence>
<dbReference type="InterPro" id="IPR043128">
    <property type="entry name" value="Rev_trsase/Diguanyl_cyclase"/>
</dbReference>
<gene>
    <name evidence="1" type="ORF">CR513_13917</name>
</gene>
<dbReference type="EMBL" id="QJKJ01002501">
    <property type="protein sequence ID" value="RDY02602.1"/>
    <property type="molecule type" value="Genomic_DNA"/>
</dbReference>
<dbReference type="InterPro" id="IPR043502">
    <property type="entry name" value="DNA/RNA_pol_sf"/>
</dbReference>
<keyword evidence="2" id="KW-1185">Reference proteome</keyword>
<proteinExistence type="predicted"/>
<dbReference type="Gene3D" id="3.30.70.270">
    <property type="match status" value="1"/>
</dbReference>
<feature type="non-terminal residue" evidence="1">
    <location>
        <position position="1"/>
    </location>
</feature>
<dbReference type="PANTHER" id="PTHR37984:SF5">
    <property type="entry name" value="PROTEIN NYNRIN-LIKE"/>
    <property type="match status" value="1"/>
</dbReference>
<organism evidence="1 2">
    <name type="scientific">Mucuna pruriens</name>
    <name type="common">Velvet bean</name>
    <name type="synonym">Dolichos pruriens</name>
    <dbReference type="NCBI Taxonomy" id="157652"/>
    <lineage>
        <taxon>Eukaryota</taxon>
        <taxon>Viridiplantae</taxon>
        <taxon>Streptophyta</taxon>
        <taxon>Embryophyta</taxon>
        <taxon>Tracheophyta</taxon>
        <taxon>Spermatophyta</taxon>
        <taxon>Magnoliopsida</taxon>
        <taxon>eudicotyledons</taxon>
        <taxon>Gunneridae</taxon>
        <taxon>Pentapetalae</taxon>
        <taxon>rosids</taxon>
        <taxon>fabids</taxon>
        <taxon>Fabales</taxon>
        <taxon>Fabaceae</taxon>
        <taxon>Papilionoideae</taxon>
        <taxon>50 kb inversion clade</taxon>
        <taxon>NPAAA clade</taxon>
        <taxon>indigoferoid/millettioid clade</taxon>
        <taxon>Phaseoleae</taxon>
        <taxon>Mucuna</taxon>
    </lineage>
</organism>
<evidence type="ECO:0000313" key="2">
    <source>
        <dbReference type="Proteomes" id="UP000257109"/>
    </source>
</evidence>
<dbReference type="Proteomes" id="UP000257109">
    <property type="component" value="Unassembled WGS sequence"/>
</dbReference>
<dbReference type="PANTHER" id="PTHR37984">
    <property type="entry name" value="PROTEIN CBG26694"/>
    <property type="match status" value="1"/>
</dbReference>
<dbReference type="InterPro" id="IPR050951">
    <property type="entry name" value="Retrovirus_Pol_polyprotein"/>
</dbReference>
<dbReference type="OrthoDB" id="2020560at2759"/>
<reference evidence="1" key="1">
    <citation type="submission" date="2018-05" db="EMBL/GenBank/DDBJ databases">
        <title>Draft genome of Mucuna pruriens seed.</title>
        <authorList>
            <person name="Nnadi N.E."/>
            <person name="Vos R."/>
            <person name="Hasami M.H."/>
            <person name="Devisetty U.K."/>
            <person name="Aguiy J.C."/>
        </authorList>
    </citation>
    <scope>NUCLEOTIDE SEQUENCE [LARGE SCALE GENOMIC DNA]</scope>
    <source>
        <strain evidence="1">JCA_2017</strain>
    </source>
</reference>
<accession>A0A371HIR2</accession>
<sequence length="110" mass="12583">MSGEPIPEGIVMGHLVSSRGIKVNKAKVDIITSLPNPTSMWDVRSFLGHARFYRQFIKNFNKIALPLSKLLQKEMDFVFDKACVKAFQELKTRLNPHRFFKHLIGSIHSS</sequence>
<dbReference type="SUPFAM" id="SSF56672">
    <property type="entry name" value="DNA/RNA polymerases"/>
    <property type="match status" value="1"/>
</dbReference>
<dbReference type="AlphaFoldDB" id="A0A371HIR2"/>
<name>A0A371HIR2_MUCPR</name>